<proteinExistence type="predicted"/>
<dbReference type="InterPro" id="IPR013320">
    <property type="entry name" value="ConA-like_dom_sf"/>
</dbReference>
<gene>
    <name evidence="1" type="ORF">DUNSADRAFT_7912</name>
</gene>
<protein>
    <submittedName>
        <fullName evidence="1">Uncharacterized protein</fullName>
    </submittedName>
</protein>
<evidence type="ECO:0000313" key="2">
    <source>
        <dbReference type="Proteomes" id="UP000815325"/>
    </source>
</evidence>
<sequence length="105" mass="11702">MHKCASRSHPQHVCTFVHINYRLCGASSSTDTCRPGVPFSYAAGDYAKSDNSFLLFNYNSWGVSVMEDEGVYGDHLSGVSATDGNWHHVAVTWDSRTGKYVHHYD</sequence>
<organism evidence="1 2">
    <name type="scientific">Dunaliella salina</name>
    <name type="common">Green alga</name>
    <name type="synonym">Protococcus salinus</name>
    <dbReference type="NCBI Taxonomy" id="3046"/>
    <lineage>
        <taxon>Eukaryota</taxon>
        <taxon>Viridiplantae</taxon>
        <taxon>Chlorophyta</taxon>
        <taxon>core chlorophytes</taxon>
        <taxon>Chlorophyceae</taxon>
        <taxon>CS clade</taxon>
        <taxon>Chlamydomonadales</taxon>
        <taxon>Dunaliellaceae</taxon>
        <taxon>Dunaliella</taxon>
    </lineage>
</organism>
<dbReference type="EMBL" id="MU072323">
    <property type="protein sequence ID" value="KAF5825635.1"/>
    <property type="molecule type" value="Genomic_DNA"/>
</dbReference>
<comment type="caution">
    <text evidence="1">The sequence shown here is derived from an EMBL/GenBank/DDBJ whole genome shotgun (WGS) entry which is preliminary data.</text>
</comment>
<dbReference type="Proteomes" id="UP000815325">
    <property type="component" value="Unassembled WGS sequence"/>
</dbReference>
<name>A0ABQ7FT12_DUNSA</name>
<accession>A0ABQ7FT12</accession>
<evidence type="ECO:0000313" key="1">
    <source>
        <dbReference type="EMBL" id="KAF5825635.1"/>
    </source>
</evidence>
<keyword evidence="2" id="KW-1185">Reference proteome</keyword>
<reference evidence="1" key="1">
    <citation type="submission" date="2017-08" db="EMBL/GenBank/DDBJ databases">
        <authorList>
            <person name="Polle J.E."/>
            <person name="Barry K."/>
            <person name="Cushman J."/>
            <person name="Schmutz J."/>
            <person name="Tran D."/>
            <person name="Hathwaick L.T."/>
            <person name="Yim W.C."/>
            <person name="Jenkins J."/>
            <person name="Mckie-Krisberg Z.M."/>
            <person name="Prochnik S."/>
            <person name="Lindquist E."/>
            <person name="Dockter R.B."/>
            <person name="Adam C."/>
            <person name="Molina H."/>
            <person name="Bunkerborg J."/>
            <person name="Jin E."/>
            <person name="Buchheim M."/>
            <person name="Magnuson J."/>
        </authorList>
    </citation>
    <scope>NUCLEOTIDE SEQUENCE</scope>
    <source>
        <strain evidence="1">CCAP 19/18</strain>
    </source>
</reference>
<dbReference type="SUPFAM" id="SSF49899">
    <property type="entry name" value="Concanavalin A-like lectins/glucanases"/>
    <property type="match status" value="1"/>
</dbReference>
<dbReference type="Gene3D" id="2.60.120.200">
    <property type="match status" value="1"/>
</dbReference>